<reference evidence="1 2" key="1">
    <citation type="journal article" date="2010" name="Stand. Genomic Sci.">
        <title>Complete genome sequence of Archaeoglobus profundus type strain (AV18).</title>
        <authorList>
            <person name="von Jan M."/>
            <person name="Lapidus A."/>
            <person name="Del Rio T.G."/>
            <person name="Copeland A."/>
            <person name="Tice H."/>
            <person name="Cheng J.F."/>
            <person name="Lucas S."/>
            <person name="Chen F."/>
            <person name="Nolan M."/>
            <person name="Goodwin L."/>
            <person name="Han C."/>
            <person name="Pitluck S."/>
            <person name="Liolios K."/>
            <person name="Ivanova N."/>
            <person name="Mavromatis K."/>
            <person name="Ovchinnikova G."/>
            <person name="Chertkov O."/>
            <person name="Pati A."/>
            <person name="Chen A."/>
            <person name="Palaniappan K."/>
            <person name="Land M."/>
            <person name="Hauser L."/>
            <person name="Chang Y.J."/>
            <person name="Jeffries C.D."/>
            <person name="Saunders E."/>
            <person name="Brettin T."/>
            <person name="Detter J.C."/>
            <person name="Chain P."/>
            <person name="Eichinger K."/>
            <person name="Huber H."/>
            <person name="Spring S."/>
            <person name="Rohde M."/>
            <person name="Goker M."/>
            <person name="Wirth R."/>
            <person name="Woyke T."/>
            <person name="Bristow J."/>
            <person name="Eisen J.A."/>
            <person name="Markowitz V."/>
            <person name="Hugenholtz P."/>
            <person name="Kyrpides N.C."/>
            <person name="Klenk H.P."/>
        </authorList>
    </citation>
    <scope>NUCLEOTIDE SEQUENCE [LARGE SCALE GENOMIC DNA]</scope>
    <source>
        <strain evidence="2">DSM 5631 / JCM 9629 / NBRC 100127 / Av18</strain>
    </source>
</reference>
<dbReference type="HOGENOM" id="CLU_2115358_0_0_2"/>
<dbReference type="STRING" id="572546.Arcpr_1706"/>
<keyword evidence="2" id="KW-1185">Reference proteome</keyword>
<dbReference type="AlphaFoldDB" id="D2RF58"/>
<accession>D2RF58</accession>
<dbReference type="PaxDb" id="572546-Arcpr_1706"/>
<dbReference type="GeneID" id="8740399"/>
<dbReference type="Proteomes" id="UP000001901">
    <property type="component" value="Chromosome"/>
</dbReference>
<dbReference type="EMBL" id="CP001857">
    <property type="protein sequence ID" value="ADB58752.1"/>
    <property type="molecule type" value="Genomic_DNA"/>
</dbReference>
<sequence>MAKELLLLICVVAIAITIPLAWWNTHTKPICQEPMNTMVKNTIIACNWCEQFLENYNGSLEELVEKYGVAPAICMGRGTCEACVRFYRAYHNLTFDEFPTYCWRSDEGMPCIPR</sequence>
<organism evidence="1 2">
    <name type="scientific">Archaeoglobus profundus (strain DSM 5631 / JCM 9629 / NBRC 100127 / Av18)</name>
    <dbReference type="NCBI Taxonomy" id="572546"/>
    <lineage>
        <taxon>Archaea</taxon>
        <taxon>Methanobacteriati</taxon>
        <taxon>Methanobacteriota</taxon>
        <taxon>Archaeoglobi</taxon>
        <taxon>Archaeoglobales</taxon>
        <taxon>Archaeoglobaceae</taxon>
        <taxon>Archaeoglobus</taxon>
    </lineage>
</organism>
<dbReference type="RefSeq" id="WP_012941087.1">
    <property type="nucleotide sequence ID" value="NC_013741.1"/>
</dbReference>
<dbReference type="KEGG" id="apo:Arcpr_1706"/>
<evidence type="ECO:0000313" key="2">
    <source>
        <dbReference type="Proteomes" id="UP000001901"/>
    </source>
</evidence>
<name>D2RF58_ARCPA</name>
<gene>
    <name evidence="1" type="ordered locus">Arcpr_1706</name>
</gene>
<protein>
    <submittedName>
        <fullName evidence="1">Uncharacterized protein</fullName>
    </submittedName>
</protein>
<proteinExistence type="predicted"/>
<evidence type="ECO:0000313" key="1">
    <source>
        <dbReference type="EMBL" id="ADB58752.1"/>
    </source>
</evidence>